<dbReference type="EMBL" id="CP003282">
    <property type="protein sequence ID" value="AFG36249.1"/>
    <property type="molecule type" value="Genomic_DNA"/>
</dbReference>
<evidence type="ECO:0000259" key="6">
    <source>
        <dbReference type="PROSITE" id="PS50885"/>
    </source>
</evidence>
<protein>
    <submittedName>
        <fullName evidence="7">Methyl-accepting chemotaxis protein</fullName>
    </submittedName>
</protein>
<dbReference type="PATRIC" id="fig|889378.3.peg.143"/>
<feature type="transmembrane region" description="Helical" evidence="4">
    <location>
        <begin position="6"/>
        <end position="25"/>
    </location>
</feature>
<dbReference type="Pfam" id="PF00015">
    <property type="entry name" value="MCPsignal"/>
    <property type="match status" value="1"/>
</dbReference>
<dbReference type="GO" id="GO:0004888">
    <property type="term" value="F:transmembrane signaling receptor activity"/>
    <property type="evidence" value="ECO:0007669"/>
    <property type="project" value="InterPro"/>
</dbReference>
<feature type="domain" description="Methyl-accepting transducer" evidence="5">
    <location>
        <begin position="302"/>
        <end position="517"/>
    </location>
</feature>
<keyword evidence="1" id="KW-0145">Chemotaxis</keyword>
<sequence length="535" mass="58082">MNFGTRIVLIVVGVFAVTVAVTLVLSGRQIQHQAMLGITEQARGISMVSEEIRDSVSGLWENQVIDQDGLFAEAEQAMHGVQSNAERLQVAQGLRMYDAIPIVASWQAIERNASELGFEFRVISTEPRNPRNMAEGREAELLEQMSREGTLSYHEVDSELNAVRFVRLINVQDGCLICHGDGDRDVLGFPMEGMRAGDLRGGFQYLFPLDQLQSDIRVTVASISGAALLILLLASLFIHSMVNRLAIRPVRRLRGFAEDIAGGNLGVQIEPTPGRDDIALLQEGMRRMVAALQEIVGKVKTASHAVSLEGADIRSSSQELSTGSTEQAASVEEISASMEETAAGIQQNAENAEETRRIAVQVAADADEGGQAVEQTVQAMREIVEKIGVIQEIARQTDLLALNAAVEAARAGTEGRGFAVVANEVRKLAERSRDAATEISEMSAVNVKVVDRAGEILRRIVPEIRRTAELVQEISGSSQEQSRGVNEINLSIQQLDNVVQSNAAAAEELAATSEALSQQADILEDVMSFFRLEEE</sequence>
<keyword evidence="4" id="KW-0472">Membrane</keyword>
<dbReference type="InterPro" id="IPR004090">
    <property type="entry name" value="Chemotax_Me-accpt_rcpt"/>
</dbReference>
<dbReference type="InterPro" id="IPR003660">
    <property type="entry name" value="HAMP_dom"/>
</dbReference>
<dbReference type="RefSeq" id="WP_014454247.1">
    <property type="nucleotide sequence ID" value="NC_017098.1"/>
</dbReference>
<dbReference type="PROSITE" id="PS50111">
    <property type="entry name" value="CHEMOTAXIS_TRANSDUC_2"/>
    <property type="match status" value="1"/>
</dbReference>
<dbReference type="PROSITE" id="PS50885">
    <property type="entry name" value="HAMP"/>
    <property type="match status" value="1"/>
</dbReference>
<dbReference type="eggNOG" id="COG0840">
    <property type="taxonomic scope" value="Bacteria"/>
</dbReference>
<evidence type="ECO:0000256" key="2">
    <source>
        <dbReference type="ARBA" id="ARBA00029447"/>
    </source>
</evidence>
<gene>
    <name evidence="7" type="ordered locus">Spiaf_0140</name>
</gene>
<keyword evidence="4" id="KW-1133">Transmembrane helix</keyword>
<keyword evidence="4" id="KW-0812">Transmembrane</keyword>
<dbReference type="Pfam" id="PF00672">
    <property type="entry name" value="HAMP"/>
    <property type="match status" value="1"/>
</dbReference>
<feature type="transmembrane region" description="Helical" evidence="4">
    <location>
        <begin position="218"/>
        <end position="242"/>
    </location>
</feature>
<dbReference type="InterPro" id="IPR004089">
    <property type="entry name" value="MCPsignal_dom"/>
</dbReference>
<organism evidence="7 8">
    <name type="scientific">Spirochaeta africana (strain ATCC 700263 / DSM 8902 / Z-7692)</name>
    <dbReference type="NCBI Taxonomy" id="889378"/>
    <lineage>
        <taxon>Bacteria</taxon>
        <taxon>Pseudomonadati</taxon>
        <taxon>Spirochaetota</taxon>
        <taxon>Spirochaetia</taxon>
        <taxon>Spirochaetales</taxon>
        <taxon>Spirochaetaceae</taxon>
        <taxon>Spirochaeta</taxon>
    </lineage>
</organism>
<dbReference type="InterPro" id="IPR051310">
    <property type="entry name" value="MCP_chemotaxis"/>
</dbReference>
<keyword evidence="3" id="KW-0807">Transducer</keyword>
<reference evidence="8" key="1">
    <citation type="journal article" date="2013" name="Stand. Genomic Sci.">
        <title>Complete genome sequence of the halophilic bacterium Spirochaeta africana type strain (Z-7692(T)) from the alkaline Lake Magadi in the East African Rift.</title>
        <authorList>
            <person name="Liolos K."/>
            <person name="Abt B."/>
            <person name="Scheuner C."/>
            <person name="Teshima H."/>
            <person name="Held B."/>
            <person name="Lapidus A."/>
            <person name="Nolan M."/>
            <person name="Lucas S."/>
            <person name="Deshpande S."/>
            <person name="Cheng J.F."/>
            <person name="Tapia R."/>
            <person name="Goodwin L.A."/>
            <person name="Pitluck S."/>
            <person name="Pagani I."/>
            <person name="Ivanova N."/>
            <person name="Mavromatis K."/>
            <person name="Mikhailova N."/>
            <person name="Huntemann M."/>
            <person name="Pati A."/>
            <person name="Chen A."/>
            <person name="Palaniappan K."/>
            <person name="Land M."/>
            <person name="Rohde M."/>
            <person name="Tindall B.J."/>
            <person name="Detter J.C."/>
            <person name="Goker M."/>
            <person name="Bristow J."/>
            <person name="Eisen J.A."/>
            <person name="Markowitz V."/>
            <person name="Hugenholtz P."/>
            <person name="Woyke T."/>
            <person name="Klenk H.P."/>
            <person name="Kyrpides N.C."/>
        </authorList>
    </citation>
    <scope>NUCLEOTIDE SEQUENCE</scope>
    <source>
        <strain evidence="8">ATCC 700263 / DSM 8902 / Z-7692</strain>
    </source>
</reference>
<dbReference type="GO" id="GO:0007165">
    <property type="term" value="P:signal transduction"/>
    <property type="evidence" value="ECO:0007669"/>
    <property type="project" value="UniProtKB-KW"/>
</dbReference>
<dbReference type="KEGG" id="sfc:Spiaf_0140"/>
<dbReference type="PANTHER" id="PTHR43531">
    <property type="entry name" value="PROTEIN ICFG"/>
    <property type="match status" value="1"/>
</dbReference>
<evidence type="ECO:0000256" key="3">
    <source>
        <dbReference type="PROSITE-ProRule" id="PRU00284"/>
    </source>
</evidence>
<evidence type="ECO:0000313" key="8">
    <source>
        <dbReference type="Proteomes" id="UP000007383"/>
    </source>
</evidence>
<dbReference type="PRINTS" id="PR00260">
    <property type="entry name" value="CHEMTRNSDUCR"/>
</dbReference>
<dbReference type="GO" id="GO:0005886">
    <property type="term" value="C:plasma membrane"/>
    <property type="evidence" value="ECO:0007669"/>
    <property type="project" value="TreeGrafter"/>
</dbReference>
<dbReference type="CDD" id="cd06225">
    <property type="entry name" value="HAMP"/>
    <property type="match status" value="1"/>
</dbReference>
<evidence type="ECO:0000256" key="4">
    <source>
        <dbReference type="SAM" id="Phobius"/>
    </source>
</evidence>
<dbReference type="AlphaFoldDB" id="H9UFF6"/>
<comment type="similarity">
    <text evidence="2">Belongs to the methyl-accepting chemotaxis (MCP) protein family.</text>
</comment>
<keyword evidence="8" id="KW-1185">Reference proteome</keyword>
<dbReference type="Pfam" id="PF11845">
    <property type="entry name" value="Tll0287-like"/>
    <property type="match status" value="1"/>
</dbReference>
<dbReference type="InterPro" id="IPR021796">
    <property type="entry name" value="Tll0287-like_dom"/>
</dbReference>
<dbReference type="OrthoDB" id="2489132at2"/>
<name>H9UFF6_SPIAZ</name>
<dbReference type="SUPFAM" id="SSF58104">
    <property type="entry name" value="Methyl-accepting chemotaxis protein (MCP) signaling domain"/>
    <property type="match status" value="1"/>
</dbReference>
<dbReference type="STRING" id="889378.Spiaf_0140"/>
<evidence type="ECO:0000256" key="1">
    <source>
        <dbReference type="ARBA" id="ARBA00022500"/>
    </source>
</evidence>
<proteinExistence type="inferred from homology"/>
<accession>H9UFF6</accession>
<dbReference type="Gene3D" id="1.10.287.950">
    <property type="entry name" value="Methyl-accepting chemotaxis protein"/>
    <property type="match status" value="1"/>
</dbReference>
<dbReference type="PANTHER" id="PTHR43531:SF11">
    <property type="entry name" value="METHYL-ACCEPTING CHEMOTAXIS PROTEIN 3"/>
    <property type="match status" value="1"/>
</dbReference>
<evidence type="ECO:0000313" key="7">
    <source>
        <dbReference type="EMBL" id="AFG36249.1"/>
    </source>
</evidence>
<evidence type="ECO:0000259" key="5">
    <source>
        <dbReference type="PROSITE" id="PS50111"/>
    </source>
</evidence>
<dbReference type="Proteomes" id="UP000007383">
    <property type="component" value="Chromosome"/>
</dbReference>
<dbReference type="SMART" id="SM00283">
    <property type="entry name" value="MA"/>
    <property type="match status" value="1"/>
</dbReference>
<dbReference type="HOGENOM" id="CLU_000445_107_27_12"/>
<feature type="domain" description="HAMP" evidence="6">
    <location>
        <begin position="244"/>
        <end position="297"/>
    </location>
</feature>
<dbReference type="GO" id="GO:0006935">
    <property type="term" value="P:chemotaxis"/>
    <property type="evidence" value="ECO:0007669"/>
    <property type="project" value="UniProtKB-KW"/>
</dbReference>
<dbReference type="SMART" id="SM00304">
    <property type="entry name" value="HAMP"/>
    <property type="match status" value="1"/>
</dbReference>